<proteinExistence type="predicted"/>
<organism evidence="1 2">
    <name type="scientific">Pantoea phage PdC23</name>
    <dbReference type="NCBI Taxonomy" id="2894356"/>
    <lineage>
        <taxon>Viruses</taxon>
        <taxon>Duplodnaviria</taxon>
        <taxon>Heunggongvirae</taxon>
        <taxon>Uroviricota</taxon>
        <taxon>Caudoviricetes</taxon>
        <taxon>Felixviridae</taxon>
        <taxon>Certevirus</taxon>
        <taxon>Certevirus C23</taxon>
    </lineage>
</organism>
<accession>A0AAE8YHJ7</accession>
<keyword evidence="2" id="KW-1185">Reference proteome</keyword>
<dbReference type="Proteomes" id="UP000828384">
    <property type="component" value="Segment"/>
</dbReference>
<reference evidence="1" key="1">
    <citation type="journal article" date="2022" name="Curr. Microbiol.">
        <title>Isolation, Characterization, and Comparative Genomic Analysis of vB_Pd_C23, a Novel Bacteriophage of Pantoea dispersa.</title>
        <authorList>
            <person name="Grami E."/>
            <person name="Laadouze I."/>
            <person name="Ben Tiba S."/>
            <person name="Hafiane A."/>
            <person name="Sealey K.S."/>
            <person name="Saidi N."/>
        </authorList>
    </citation>
    <scope>NUCLEOTIDE SEQUENCE</scope>
</reference>
<sequence>MHGIRYQFEEFARREFPRLMFNWCESTERYRDHKTEQLWRTWLAATMIKWSK</sequence>
<gene>
    <name evidence="1" type="ORF">pdc_057</name>
</gene>
<protein>
    <submittedName>
        <fullName evidence="1">Uncharacterized protein</fullName>
    </submittedName>
</protein>
<evidence type="ECO:0000313" key="1">
    <source>
        <dbReference type="EMBL" id="UGC97770.1"/>
    </source>
</evidence>
<name>A0AAE8YHJ7_9CAUD</name>
<dbReference type="EMBL" id="OL396571">
    <property type="protein sequence ID" value="UGC97770.1"/>
    <property type="molecule type" value="Genomic_DNA"/>
</dbReference>
<evidence type="ECO:0000313" key="2">
    <source>
        <dbReference type="Proteomes" id="UP000828384"/>
    </source>
</evidence>